<dbReference type="PANTHER" id="PTHR37781">
    <property type="entry name" value="TFIIH COMPLEX SUBUNIT"/>
    <property type="match status" value="1"/>
</dbReference>
<dbReference type="OrthoDB" id="2567806at2759"/>
<evidence type="ECO:0000313" key="2">
    <source>
        <dbReference type="Proteomes" id="UP000094565"/>
    </source>
</evidence>
<proteinExistence type="predicted"/>
<evidence type="ECO:0000313" key="1">
    <source>
        <dbReference type="EMBL" id="ANZ74812.1"/>
    </source>
</evidence>
<keyword evidence="2" id="KW-1185">Reference proteome</keyword>
<dbReference type="AlphaFoldDB" id="A0A1B2JA25"/>
<protein>
    <submittedName>
        <fullName evidence="1">BA75_00249T0</fullName>
    </submittedName>
</protein>
<accession>A0A1B2JA25</accession>
<reference evidence="1 2" key="1">
    <citation type="submission" date="2016-02" db="EMBL/GenBank/DDBJ databases">
        <title>Comparative genomic and transcriptomic foundation for Pichia pastoris.</title>
        <authorList>
            <person name="Love K.R."/>
            <person name="Shah K.A."/>
            <person name="Whittaker C.A."/>
            <person name="Wu J."/>
            <person name="Bartlett M.C."/>
            <person name="Ma D."/>
            <person name="Leeson R.L."/>
            <person name="Priest M."/>
            <person name="Young S.K."/>
            <person name="Love J.C."/>
        </authorList>
    </citation>
    <scope>NUCLEOTIDE SEQUENCE [LARGE SCALE GENOMIC DNA]</scope>
    <source>
        <strain evidence="1 2">ATCC 28485</strain>
    </source>
</reference>
<dbReference type="PANTHER" id="PTHR37781:SF1">
    <property type="entry name" value="ADR380WP"/>
    <property type="match status" value="1"/>
</dbReference>
<gene>
    <name evidence="1" type="primary">YOR352W</name>
    <name evidence="1" type="ORF">ATY40_BA7500249</name>
</gene>
<dbReference type="EMBL" id="CP014584">
    <property type="protein sequence ID" value="ANZ74812.1"/>
    <property type="molecule type" value="Genomic_DNA"/>
</dbReference>
<name>A0A1B2JA25_PICPA</name>
<dbReference type="Pfam" id="PF17110">
    <property type="entry name" value="TFB6"/>
    <property type="match status" value="1"/>
</dbReference>
<dbReference type="GO" id="GO:0005675">
    <property type="term" value="C:transcription factor TFIIH holo complex"/>
    <property type="evidence" value="ECO:0007669"/>
    <property type="project" value="TreeGrafter"/>
</dbReference>
<dbReference type="InterPro" id="IPR031349">
    <property type="entry name" value="Tfb6"/>
</dbReference>
<dbReference type="Proteomes" id="UP000094565">
    <property type="component" value="Chromosome 1"/>
</dbReference>
<sequence>MSTPITPPHPNANSEVDLTNIREIPRELENELQLNPDLSDDDDEPIKIEQDKTFKQEDVYKSDTFKQDLTEEIVLDFKLPFGLGPALSLTQQSRFISFVDDKLLQIQRNFIKYLSEEDSTYTLSQLIRQLNEIISILWYSIFRVEQIPVVFHSSILGHNSTTLDHASSVDLFGQPHYFIRIIGDLIDYVEKFPLTSIDELRELLALVAKLDNVIIVLVDQDTVSTASAKKVFIDKTEKVRLLSLATRFKLLLLSKYEELKTLRHTITAGLNVWPEYDQLVGQVYEGIIDRTSI</sequence>
<organism evidence="1 2">
    <name type="scientific">Komagataella pastoris</name>
    <name type="common">Yeast</name>
    <name type="synonym">Pichia pastoris</name>
    <dbReference type="NCBI Taxonomy" id="4922"/>
    <lineage>
        <taxon>Eukaryota</taxon>
        <taxon>Fungi</taxon>
        <taxon>Dikarya</taxon>
        <taxon>Ascomycota</taxon>
        <taxon>Saccharomycotina</taxon>
        <taxon>Pichiomycetes</taxon>
        <taxon>Pichiales</taxon>
        <taxon>Pichiaceae</taxon>
        <taxon>Komagataella</taxon>
    </lineage>
</organism>